<evidence type="ECO:0000313" key="1">
    <source>
        <dbReference type="EMBL" id="MPN26491.1"/>
    </source>
</evidence>
<sequence length="61" mass="7280">MDYTHSTIDMHNRLLRIAMQDTHDGELYHTALEAAKTFELSDTELKLYYNNGKNYLLFKKR</sequence>
<name>A0A645GHP5_9ZZZZ</name>
<dbReference type="EMBL" id="VSSQ01076031">
    <property type="protein sequence ID" value="MPN26491.1"/>
    <property type="molecule type" value="Genomic_DNA"/>
</dbReference>
<reference evidence="1" key="1">
    <citation type="submission" date="2019-08" db="EMBL/GenBank/DDBJ databases">
        <authorList>
            <person name="Kucharzyk K."/>
            <person name="Murdoch R.W."/>
            <person name="Higgins S."/>
            <person name="Loffler F."/>
        </authorList>
    </citation>
    <scope>NUCLEOTIDE SEQUENCE</scope>
</reference>
<gene>
    <name evidence="1" type="ORF">SDC9_173916</name>
</gene>
<protein>
    <submittedName>
        <fullName evidence="1">Uncharacterized protein</fullName>
    </submittedName>
</protein>
<accession>A0A645GHP5</accession>
<dbReference type="AlphaFoldDB" id="A0A645GHP5"/>
<proteinExistence type="predicted"/>
<organism evidence="1">
    <name type="scientific">bioreactor metagenome</name>
    <dbReference type="NCBI Taxonomy" id="1076179"/>
    <lineage>
        <taxon>unclassified sequences</taxon>
        <taxon>metagenomes</taxon>
        <taxon>ecological metagenomes</taxon>
    </lineage>
</organism>
<comment type="caution">
    <text evidence="1">The sequence shown here is derived from an EMBL/GenBank/DDBJ whole genome shotgun (WGS) entry which is preliminary data.</text>
</comment>